<dbReference type="EMBL" id="AP025739">
    <property type="protein sequence ID" value="BDI34303.1"/>
    <property type="molecule type" value="Genomic_DNA"/>
</dbReference>
<dbReference type="AlphaFoldDB" id="A0A402CWY6"/>
<dbReference type="KEGG" id="ccot:CCAX7_63540"/>
<accession>A0A402CWY6</accession>
<proteinExistence type="predicted"/>
<reference evidence="1 2" key="1">
    <citation type="journal article" date="2019" name="Int. J. Syst. Evol. Microbiol.">
        <title>Capsulimonas corticalis gen. nov., sp. nov., an aerobic capsulated bacterium, of a novel bacterial order, Capsulimonadales ord. nov., of the class Armatimonadia of the phylum Armatimonadetes.</title>
        <authorList>
            <person name="Li J."/>
            <person name="Kudo C."/>
            <person name="Tonouchi A."/>
        </authorList>
    </citation>
    <scope>NUCLEOTIDE SEQUENCE [LARGE SCALE GENOMIC DNA]</scope>
    <source>
        <strain evidence="1 2">AX-7</strain>
    </source>
</reference>
<organism evidence="1 2">
    <name type="scientific">Capsulimonas corticalis</name>
    <dbReference type="NCBI Taxonomy" id="2219043"/>
    <lineage>
        <taxon>Bacteria</taxon>
        <taxon>Bacillati</taxon>
        <taxon>Armatimonadota</taxon>
        <taxon>Armatimonadia</taxon>
        <taxon>Capsulimonadales</taxon>
        <taxon>Capsulimonadaceae</taxon>
        <taxon>Capsulimonas</taxon>
    </lineage>
</organism>
<dbReference type="RefSeq" id="WP_119321833.1">
    <property type="nucleotide sequence ID" value="NZ_AP025739.1"/>
</dbReference>
<dbReference type="Proteomes" id="UP000287394">
    <property type="component" value="Chromosome"/>
</dbReference>
<gene>
    <name evidence="1" type="ORF">CCAX7_63540</name>
</gene>
<name>A0A402CWY6_9BACT</name>
<sequence length="204" mass="21202">MKYGFALATAALTILSSAAFAQAPVNASPSIVITVDEHGHGIATSSASPGVTFTLPSAYIPDPGPGGNPSALTYSLGFPPAFVPGDVIVVDSPSSGFQFSDLVRFNPSDQNTPATLVFYSFDEGVNSLPTSIYPFFSFAEEDSSGVATYVPQSGDPGYIDGFNLTYHFVSDAVVPEPSTFAVLGFGAFGVALLVIGTRRRKLSV</sequence>
<evidence type="ECO:0000313" key="1">
    <source>
        <dbReference type="EMBL" id="BDI34303.1"/>
    </source>
</evidence>
<keyword evidence="2" id="KW-1185">Reference proteome</keyword>
<dbReference type="InterPro" id="IPR013424">
    <property type="entry name" value="Ice-binding_C"/>
</dbReference>
<protein>
    <submittedName>
        <fullName evidence="1">Uncharacterized protein</fullName>
    </submittedName>
</protein>
<dbReference type="NCBIfam" id="TIGR02595">
    <property type="entry name" value="PEP_CTERM"/>
    <property type="match status" value="1"/>
</dbReference>
<evidence type="ECO:0000313" key="2">
    <source>
        <dbReference type="Proteomes" id="UP000287394"/>
    </source>
</evidence>